<dbReference type="RefSeq" id="WP_160761930.1">
    <property type="nucleotide sequence ID" value="NZ_BAAADZ010000001.1"/>
</dbReference>
<feature type="region of interest" description="Disordered" evidence="7">
    <location>
        <begin position="1"/>
        <end position="25"/>
    </location>
</feature>
<dbReference type="Pfam" id="PF01040">
    <property type="entry name" value="UbiA"/>
    <property type="match status" value="1"/>
</dbReference>
<dbReference type="InterPro" id="IPR000537">
    <property type="entry name" value="UbiA_prenyltransferase"/>
</dbReference>
<dbReference type="OrthoDB" id="8559716at2"/>
<keyword evidence="5 8" id="KW-0472">Membrane</keyword>
<feature type="transmembrane region" description="Helical" evidence="8">
    <location>
        <begin position="261"/>
        <end position="279"/>
    </location>
</feature>
<dbReference type="GO" id="GO:0015995">
    <property type="term" value="P:chlorophyll biosynthetic process"/>
    <property type="evidence" value="ECO:0007669"/>
    <property type="project" value="UniProtKB-KW"/>
</dbReference>
<dbReference type="PANTHER" id="PTHR42723">
    <property type="entry name" value="CHLOROPHYLL SYNTHASE"/>
    <property type="match status" value="1"/>
</dbReference>
<evidence type="ECO:0000256" key="6">
    <source>
        <dbReference type="ARBA" id="ARBA00023171"/>
    </source>
</evidence>
<proteinExistence type="predicted"/>
<evidence type="ECO:0000313" key="10">
    <source>
        <dbReference type="Proteomes" id="UP000430021"/>
    </source>
</evidence>
<reference evidence="9 10" key="1">
    <citation type="submission" date="2019-12" db="EMBL/GenBank/DDBJ databases">
        <title>Genomic-based taxomic classification of the family Erythrobacteraceae.</title>
        <authorList>
            <person name="Xu L."/>
        </authorList>
    </citation>
    <scope>NUCLEOTIDE SEQUENCE [LARGE SCALE GENOMIC DNA]</scope>
    <source>
        <strain evidence="9 10">JCM 10282</strain>
    </source>
</reference>
<dbReference type="PANTHER" id="PTHR42723:SF1">
    <property type="entry name" value="CHLOROPHYLL SYNTHASE, CHLOROPLASTIC"/>
    <property type="match status" value="1"/>
</dbReference>
<dbReference type="AlphaFoldDB" id="A0A6I4URE4"/>
<dbReference type="InterPro" id="IPR050475">
    <property type="entry name" value="Prenyltransferase_related"/>
</dbReference>
<organism evidence="9 10">
    <name type="scientific">Erythrobacter ramosus</name>
    <dbReference type="NCBI Taxonomy" id="35811"/>
    <lineage>
        <taxon>Bacteria</taxon>
        <taxon>Pseudomonadati</taxon>
        <taxon>Pseudomonadota</taxon>
        <taxon>Alphaproteobacteria</taxon>
        <taxon>Sphingomonadales</taxon>
        <taxon>Erythrobacteraceae</taxon>
        <taxon>Erythrobacter/Porphyrobacter group</taxon>
        <taxon>Erythrobacter</taxon>
    </lineage>
</organism>
<dbReference type="GO" id="GO:0016020">
    <property type="term" value="C:membrane"/>
    <property type="evidence" value="ECO:0007669"/>
    <property type="project" value="UniProtKB-SubCell"/>
</dbReference>
<dbReference type="GO" id="GO:0016765">
    <property type="term" value="F:transferase activity, transferring alkyl or aryl (other than methyl) groups"/>
    <property type="evidence" value="ECO:0007669"/>
    <property type="project" value="InterPro"/>
</dbReference>
<dbReference type="NCBIfam" id="TIGR01476">
    <property type="entry name" value="chlor_syn_BchG"/>
    <property type="match status" value="1"/>
</dbReference>
<protein>
    <submittedName>
        <fullName evidence="9">Chlorophyll synthase ChlG</fullName>
    </submittedName>
</protein>
<evidence type="ECO:0000256" key="1">
    <source>
        <dbReference type="ARBA" id="ARBA00004141"/>
    </source>
</evidence>
<keyword evidence="6" id="KW-0149">Chlorophyll biosynthesis</keyword>
<evidence type="ECO:0000256" key="7">
    <source>
        <dbReference type="SAM" id="MobiDB-lite"/>
    </source>
</evidence>
<evidence type="ECO:0000313" key="9">
    <source>
        <dbReference type="EMBL" id="MXP39785.1"/>
    </source>
</evidence>
<feature type="transmembrane region" description="Helical" evidence="8">
    <location>
        <begin position="188"/>
        <end position="207"/>
    </location>
</feature>
<accession>A0A6I4URE4</accession>
<name>A0A6I4URE4_9SPHN</name>
<evidence type="ECO:0000256" key="3">
    <source>
        <dbReference type="ARBA" id="ARBA00022692"/>
    </source>
</evidence>
<evidence type="ECO:0000256" key="4">
    <source>
        <dbReference type="ARBA" id="ARBA00022989"/>
    </source>
</evidence>
<keyword evidence="4 8" id="KW-1133">Transmembrane helix</keyword>
<feature type="transmembrane region" description="Helical" evidence="8">
    <location>
        <begin position="291"/>
        <end position="311"/>
    </location>
</feature>
<dbReference type="Gene3D" id="1.10.357.140">
    <property type="entry name" value="UbiA prenyltransferase"/>
    <property type="match status" value="1"/>
</dbReference>
<evidence type="ECO:0000256" key="2">
    <source>
        <dbReference type="ARBA" id="ARBA00022475"/>
    </source>
</evidence>
<dbReference type="CDD" id="cd13958">
    <property type="entry name" value="PT_UbiA_chlorophyll"/>
    <property type="match status" value="1"/>
</dbReference>
<dbReference type="InterPro" id="IPR044878">
    <property type="entry name" value="UbiA_sf"/>
</dbReference>
<evidence type="ECO:0000256" key="8">
    <source>
        <dbReference type="SAM" id="Phobius"/>
    </source>
</evidence>
<comment type="subcellular location">
    <subcellularLocation>
        <location evidence="1">Membrane</location>
        <topology evidence="1">Multi-pass membrane protein</topology>
    </subcellularLocation>
</comment>
<keyword evidence="3 8" id="KW-0812">Transmembrane</keyword>
<dbReference type="EMBL" id="WTYB01000004">
    <property type="protein sequence ID" value="MXP39785.1"/>
    <property type="molecule type" value="Genomic_DNA"/>
</dbReference>
<sequence length="312" mass="32723">MEHSVPSTRTVPNSAPGSGLRPRSAPRPRDVLELLKPITWFPPMWAFMCGAVSSGAGLEGRWWFVAGGVLLAGPLVCGTSQAVNDWFDRHVDAINEPHRPIPSGRIPGRWGLYIAIIATLISAGIGWLLGPLVFIAGLVGLAFAWAYSAPPLRFKANGWLGPLVCGLTYEGLSWFTGAAVMLGAMPSAHVITVLVLYSIGAHGIMVLNDFKAVEGDRQTGLTSLPVVMGVGPAARLACVTMAAAQVAVIALLAVWGYNLSALIVTGVLAAQIAAMPKLIRDPAKHAPWYNGVGVTLYVLGMLAAALGLGGYI</sequence>
<comment type="caution">
    <text evidence="9">The sequence shown here is derived from an EMBL/GenBank/DDBJ whole genome shotgun (WGS) entry which is preliminary data.</text>
</comment>
<feature type="transmembrane region" description="Helical" evidence="8">
    <location>
        <begin position="159"/>
        <end position="182"/>
    </location>
</feature>
<dbReference type="InterPro" id="IPR006372">
    <property type="entry name" value="Chl_synth"/>
</dbReference>
<feature type="transmembrane region" description="Helical" evidence="8">
    <location>
        <begin position="134"/>
        <end position="152"/>
    </location>
</feature>
<gene>
    <name evidence="9" type="primary">chlG</name>
    <name evidence="9" type="ORF">GRI59_14340</name>
</gene>
<keyword evidence="2" id="KW-1003">Cell membrane</keyword>
<dbReference type="NCBIfam" id="NF005742">
    <property type="entry name" value="PRK07566.1"/>
    <property type="match status" value="1"/>
</dbReference>
<dbReference type="Proteomes" id="UP000430021">
    <property type="component" value="Unassembled WGS sequence"/>
</dbReference>
<feature type="compositionally biased region" description="Polar residues" evidence="7">
    <location>
        <begin position="1"/>
        <end position="16"/>
    </location>
</feature>
<evidence type="ECO:0000256" key="5">
    <source>
        <dbReference type="ARBA" id="ARBA00023136"/>
    </source>
</evidence>